<keyword evidence="2" id="KW-1185">Reference proteome</keyword>
<reference evidence="1 2" key="1">
    <citation type="journal article" date="2012" name="Int. J. Syst. Evol. Microbiol.">
        <title>Flammeovirga pacifica sp. nov., isolated from deep-sea sediment.</title>
        <authorList>
            <person name="Xu H."/>
            <person name="Fu Y."/>
            <person name="Yang N."/>
            <person name="Ding Z."/>
            <person name="Lai Q."/>
            <person name="Zeng R."/>
        </authorList>
    </citation>
    <scope>NUCLEOTIDE SEQUENCE [LARGE SCALE GENOMIC DNA]</scope>
    <source>
        <strain evidence="2">DSM 24597 / LMG 26175 / WPAGA1</strain>
    </source>
</reference>
<dbReference type="OrthoDB" id="9821726at2"/>
<dbReference type="Proteomes" id="UP000179797">
    <property type="component" value="Unassembled WGS sequence"/>
</dbReference>
<organism evidence="1 2">
    <name type="scientific">Flammeovirga pacifica</name>
    <dbReference type="NCBI Taxonomy" id="915059"/>
    <lineage>
        <taxon>Bacteria</taxon>
        <taxon>Pseudomonadati</taxon>
        <taxon>Bacteroidota</taxon>
        <taxon>Cytophagia</taxon>
        <taxon>Cytophagales</taxon>
        <taxon>Flammeovirgaceae</taxon>
        <taxon>Flammeovirga</taxon>
    </lineage>
</organism>
<comment type="caution">
    <text evidence="1">The sequence shown here is derived from an EMBL/GenBank/DDBJ whole genome shotgun (WGS) entry which is preliminary data.</text>
</comment>
<proteinExistence type="predicted"/>
<dbReference type="AlphaFoldDB" id="A0A1S1YXN4"/>
<name>A0A1S1YXN4_FLAPC</name>
<evidence type="ECO:0008006" key="3">
    <source>
        <dbReference type="Google" id="ProtNLM"/>
    </source>
</evidence>
<dbReference type="EMBL" id="JRYR02000001">
    <property type="protein sequence ID" value="OHX65774.1"/>
    <property type="molecule type" value="Genomic_DNA"/>
</dbReference>
<evidence type="ECO:0000313" key="1">
    <source>
        <dbReference type="EMBL" id="OHX65774.1"/>
    </source>
</evidence>
<gene>
    <name evidence="1" type="ORF">NH26_05130</name>
</gene>
<accession>A0A1S1YXN4</accession>
<sequence>MQSATIYNLRSALCAFTFMCVTTNLFGQSIKQKKAEEFLRLSGLKEYTLQIDEIALAKSDEELLFLDDSQSNLEIKAIIKLYLNHDNINHHIKEYLAHKVDESLLNHANLFLENPINEDIQGTRTRTLSRFEKIDKAKYVNSFDMENVDQDRFDICVNIYQLLKIGKITESILHQTTLNVSMGFNEHKSTDKKTEEEIKNEIDMMFSDQYRQVMMTNQIANMMYIFSGISNTTLNSYINKWHTYDGEKTLILMDEAINYSFIEVMKEIKNHGS</sequence>
<evidence type="ECO:0000313" key="2">
    <source>
        <dbReference type="Proteomes" id="UP000179797"/>
    </source>
</evidence>
<protein>
    <recommendedName>
        <fullName evidence="3">DUF2059 domain-containing protein</fullName>
    </recommendedName>
</protein>
<dbReference type="RefSeq" id="WP_044222462.1">
    <property type="nucleotide sequence ID" value="NZ_JRYR02000001.1"/>
</dbReference>